<keyword evidence="3 7" id="KW-0694">RNA-binding</keyword>
<accession>A0A1P8WQA5</accession>
<comment type="similarity">
    <text evidence="1 7">Belongs to the universal ribosomal protein uL3 family.</text>
</comment>
<evidence type="ECO:0000256" key="4">
    <source>
        <dbReference type="ARBA" id="ARBA00022980"/>
    </source>
</evidence>
<dbReference type="InterPro" id="IPR000597">
    <property type="entry name" value="Ribosomal_uL3"/>
</dbReference>
<dbReference type="AlphaFoldDB" id="A0A1P8WQA5"/>
<dbReference type="SUPFAM" id="SSF50447">
    <property type="entry name" value="Translation proteins"/>
    <property type="match status" value="1"/>
</dbReference>
<dbReference type="Proteomes" id="UP000187735">
    <property type="component" value="Chromosome"/>
</dbReference>
<evidence type="ECO:0000256" key="5">
    <source>
        <dbReference type="ARBA" id="ARBA00023274"/>
    </source>
</evidence>
<evidence type="ECO:0000313" key="10">
    <source>
        <dbReference type="Proteomes" id="UP000187735"/>
    </source>
</evidence>
<dbReference type="InterPro" id="IPR019927">
    <property type="entry name" value="Ribosomal_uL3_bac/org-type"/>
</dbReference>
<dbReference type="PANTHER" id="PTHR11229">
    <property type="entry name" value="50S RIBOSOMAL PROTEIN L3"/>
    <property type="match status" value="1"/>
</dbReference>
<dbReference type="EMBL" id="CP017641">
    <property type="protein sequence ID" value="APZ96230.1"/>
    <property type="molecule type" value="Genomic_DNA"/>
</dbReference>
<keyword evidence="2 7" id="KW-0699">rRNA-binding</keyword>
<evidence type="ECO:0000256" key="7">
    <source>
        <dbReference type="HAMAP-Rule" id="MF_01325"/>
    </source>
</evidence>
<comment type="function">
    <text evidence="7">One of the primary rRNA binding proteins, it binds directly near the 3'-end of the 23S rRNA, where it nucleates assembly of the 50S subunit.</text>
</comment>
<feature type="region of interest" description="Disordered" evidence="8">
    <location>
        <begin position="152"/>
        <end position="172"/>
    </location>
</feature>
<dbReference type="KEGG" id="fmr:Fuma_05898"/>
<dbReference type="GO" id="GO:0003735">
    <property type="term" value="F:structural constituent of ribosome"/>
    <property type="evidence" value="ECO:0007669"/>
    <property type="project" value="UniProtKB-UniRule"/>
</dbReference>
<dbReference type="GO" id="GO:0006412">
    <property type="term" value="P:translation"/>
    <property type="evidence" value="ECO:0007669"/>
    <property type="project" value="UniProtKB-UniRule"/>
</dbReference>
<dbReference type="GO" id="GO:0022625">
    <property type="term" value="C:cytosolic large ribosomal subunit"/>
    <property type="evidence" value="ECO:0007669"/>
    <property type="project" value="TreeGrafter"/>
</dbReference>
<dbReference type="Pfam" id="PF00297">
    <property type="entry name" value="Ribosomal_L3"/>
    <property type="match status" value="1"/>
</dbReference>
<protein>
    <recommendedName>
        <fullName evidence="6 7">Large ribosomal subunit protein uL3</fullName>
    </recommendedName>
</protein>
<gene>
    <name evidence="7 9" type="primary">rplC</name>
    <name evidence="9" type="ORF">Fuma_05898</name>
</gene>
<dbReference type="STRING" id="1891926.Fuma_05898"/>
<dbReference type="PANTHER" id="PTHR11229:SF16">
    <property type="entry name" value="LARGE RIBOSOMAL SUBUNIT PROTEIN UL3C"/>
    <property type="match status" value="1"/>
</dbReference>
<evidence type="ECO:0000256" key="6">
    <source>
        <dbReference type="ARBA" id="ARBA00035243"/>
    </source>
</evidence>
<comment type="subunit">
    <text evidence="7">Part of the 50S ribosomal subunit. Forms a cluster with proteins L14 and L19.</text>
</comment>
<dbReference type="HAMAP" id="MF_01325_B">
    <property type="entry name" value="Ribosomal_uL3_B"/>
    <property type="match status" value="1"/>
</dbReference>
<dbReference type="FunFam" id="2.40.30.10:FF:000004">
    <property type="entry name" value="50S ribosomal protein L3"/>
    <property type="match status" value="1"/>
</dbReference>
<keyword evidence="10" id="KW-1185">Reference proteome</keyword>
<dbReference type="NCBIfam" id="TIGR03625">
    <property type="entry name" value="L3_bact"/>
    <property type="match status" value="1"/>
</dbReference>
<dbReference type="OrthoDB" id="9806135at2"/>
<evidence type="ECO:0000256" key="1">
    <source>
        <dbReference type="ARBA" id="ARBA00006540"/>
    </source>
</evidence>
<reference evidence="9 10" key="1">
    <citation type="journal article" date="2016" name="Front. Microbiol.">
        <title>Fuerstia marisgermanicae gen. nov., sp. nov., an Unusual Member of the Phylum Planctomycetes from the German Wadden Sea.</title>
        <authorList>
            <person name="Kohn T."/>
            <person name="Heuer A."/>
            <person name="Jogler M."/>
            <person name="Vollmers J."/>
            <person name="Boedeker C."/>
            <person name="Bunk B."/>
            <person name="Rast P."/>
            <person name="Borchert D."/>
            <person name="Glockner I."/>
            <person name="Freese H.M."/>
            <person name="Klenk H.P."/>
            <person name="Overmann J."/>
            <person name="Kaster A.K."/>
            <person name="Rohde M."/>
            <person name="Wiegand S."/>
            <person name="Jogler C."/>
        </authorList>
    </citation>
    <scope>NUCLEOTIDE SEQUENCE [LARGE SCALE GENOMIC DNA]</scope>
    <source>
        <strain evidence="9 10">NH11</strain>
    </source>
</reference>
<dbReference type="Gene3D" id="3.30.160.810">
    <property type="match status" value="1"/>
</dbReference>
<evidence type="ECO:0000256" key="3">
    <source>
        <dbReference type="ARBA" id="ARBA00022884"/>
    </source>
</evidence>
<evidence type="ECO:0000256" key="8">
    <source>
        <dbReference type="SAM" id="MobiDB-lite"/>
    </source>
</evidence>
<evidence type="ECO:0000313" key="9">
    <source>
        <dbReference type="EMBL" id="APZ96230.1"/>
    </source>
</evidence>
<keyword evidence="5 7" id="KW-0687">Ribonucleoprotein</keyword>
<dbReference type="InterPro" id="IPR009000">
    <property type="entry name" value="Transl_B-barrel_sf"/>
</dbReference>
<feature type="compositionally biased region" description="Basic residues" evidence="8">
    <location>
        <begin position="155"/>
        <end position="164"/>
    </location>
</feature>
<organism evidence="9 10">
    <name type="scientific">Fuerstiella marisgermanici</name>
    <dbReference type="NCBI Taxonomy" id="1891926"/>
    <lineage>
        <taxon>Bacteria</taxon>
        <taxon>Pseudomonadati</taxon>
        <taxon>Planctomycetota</taxon>
        <taxon>Planctomycetia</taxon>
        <taxon>Planctomycetales</taxon>
        <taxon>Planctomycetaceae</taxon>
        <taxon>Fuerstiella</taxon>
    </lineage>
</organism>
<proteinExistence type="inferred from homology"/>
<keyword evidence="4 7" id="KW-0689">Ribosomal protein</keyword>
<sequence length="233" mass="24978">MPVGLLGKKIGMTQVYNDEGVVVPVTVIEAGPCVVTQVRTVDRDGYDAVQLGFGDRPRRLASRAARGHVAAISGRRQKVRAATGVESAVKAECEPKVFVREFRCEDADHGLEVGQSLAADAVADWKFIDVIGTSKGRGHAGVMKRHNFKGQRATHGVKRVHRHGGSIGQSADPARVMKGTRMAGRYGGVRITVRNLKVVRADAENNMLLVEGAVPGANGGFVVLRHSARNRKA</sequence>
<evidence type="ECO:0000256" key="2">
    <source>
        <dbReference type="ARBA" id="ARBA00022730"/>
    </source>
</evidence>
<dbReference type="Gene3D" id="2.40.30.10">
    <property type="entry name" value="Translation factors"/>
    <property type="match status" value="1"/>
</dbReference>
<name>A0A1P8WQA5_9PLAN</name>
<dbReference type="GO" id="GO:0019843">
    <property type="term" value="F:rRNA binding"/>
    <property type="evidence" value="ECO:0007669"/>
    <property type="project" value="UniProtKB-UniRule"/>
</dbReference>